<dbReference type="Pfam" id="PF11116">
    <property type="entry name" value="DUF2624"/>
    <property type="match status" value="1"/>
</dbReference>
<dbReference type="InterPro" id="IPR020277">
    <property type="entry name" value="DUF2624"/>
</dbReference>
<name>A0A2N0ZHG1_9BACI</name>
<accession>A0A2N0ZHG1</accession>
<dbReference type="EMBL" id="PISD01000021">
    <property type="protein sequence ID" value="PKG28921.1"/>
    <property type="molecule type" value="Genomic_DNA"/>
</dbReference>
<evidence type="ECO:0000313" key="2">
    <source>
        <dbReference type="Proteomes" id="UP000233343"/>
    </source>
</evidence>
<comment type="caution">
    <text evidence="1">The sequence shown here is derived from an EMBL/GenBank/DDBJ whole genome shotgun (WGS) entry which is preliminary data.</text>
</comment>
<organism evidence="1 2">
    <name type="scientific">Cytobacillus horneckiae</name>
    <dbReference type="NCBI Taxonomy" id="549687"/>
    <lineage>
        <taxon>Bacteria</taxon>
        <taxon>Bacillati</taxon>
        <taxon>Bacillota</taxon>
        <taxon>Bacilli</taxon>
        <taxon>Bacillales</taxon>
        <taxon>Bacillaceae</taxon>
        <taxon>Cytobacillus</taxon>
    </lineage>
</organism>
<dbReference type="AlphaFoldDB" id="A0A2N0ZHG1"/>
<gene>
    <name evidence="1" type="ORF">CWS20_11250</name>
</gene>
<protein>
    <submittedName>
        <fullName evidence="1">DUF2624 domain-containing protein</fullName>
    </submittedName>
</protein>
<dbReference type="RefSeq" id="WP_066201266.1">
    <property type="nucleotide sequence ID" value="NZ_JAFDQP010000011.1"/>
</dbReference>
<proteinExistence type="predicted"/>
<reference evidence="1 2" key="1">
    <citation type="journal article" date="2010" name="Int. J. Syst. Evol. Microbiol.">
        <title>Bacillus horneckiae sp. nov., isolated from a spacecraft-assembly clean room.</title>
        <authorList>
            <person name="Vaishampayan P."/>
            <person name="Probst A."/>
            <person name="Krishnamurthi S."/>
            <person name="Ghosh S."/>
            <person name="Osman S."/>
            <person name="McDowall A."/>
            <person name="Ruckmani A."/>
            <person name="Mayilraj S."/>
            <person name="Venkateswaran K."/>
        </authorList>
    </citation>
    <scope>NUCLEOTIDE SEQUENCE [LARGE SCALE GENOMIC DNA]</scope>
    <source>
        <strain evidence="2">1PO1SC</strain>
    </source>
</reference>
<evidence type="ECO:0000313" key="1">
    <source>
        <dbReference type="EMBL" id="PKG28921.1"/>
    </source>
</evidence>
<keyword evidence="2" id="KW-1185">Reference proteome</keyword>
<sequence>MNIFENIINHKVNNITADELLKYGKQFNISVKKADAEKIAQYLRGKQVNIFNETERTKLIKEIAKVAGVDTAKSVNKLFLMFTK</sequence>
<dbReference type="Proteomes" id="UP000233343">
    <property type="component" value="Unassembled WGS sequence"/>
</dbReference>